<dbReference type="EMBL" id="RBQF01000296">
    <property type="protein sequence ID" value="RMP04050.1"/>
    <property type="molecule type" value="Genomic_DNA"/>
</dbReference>
<feature type="non-terminal residue" evidence="7">
    <location>
        <position position="1"/>
    </location>
</feature>
<dbReference type="SUPFAM" id="SSF51246">
    <property type="entry name" value="Rudiment single hybrid motif"/>
    <property type="match status" value="1"/>
</dbReference>
<keyword evidence="4" id="KW-0067">ATP-binding</keyword>
<dbReference type="GO" id="GO:0005524">
    <property type="term" value="F:ATP binding"/>
    <property type="evidence" value="ECO:0007669"/>
    <property type="project" value="UniProtKB-KW"/>
</dbReference>
<evidence type="ECO:0000313" key="8">
    <source>
        <dbReference type="Proteomes" id="UP000276587"/>
    </source>
</evidence>
<reference evidence="7 8" key="1">
    <citation type="submission" date="2018-08" db="EMBL/GenBank/DDBJ databases">
        <title>Recombination of ecologically and evolutionarily significant loci maintains genetic cohesion in the Pseudomonas syringae species complex.</title>
        <authorList>
            <person name="Dillon M."/>
            <person name="Thakur S."/>
            <person name="Almeida R.N.D."/>
            <person name="Weir B.S."/>
            <person name="Guttman D.S."/>
        </authorList>
    </citation>
    <scope>NUCLEOTIDE SEQUENCE [LARGE SCALE GENOMIC DNA]</scope>
    <source>
        <strain evidence="7 8">ICMP 3555</strain>
    </source>
</reference>
<dbReference type="Pfam" id="PF02785">
    <property type="entry name" value="Biotin_carb_C"/>
    <property type="match status" value="1"/>
</dbReference>
<keyword evidence="8" id="KW-1185">Reference proteome</keyword>
<dbReference type="PROSITE" id="PS50979">
    <property type="entry name" value="BC"/>
    <property type="match status" value="1"/>
</dbReference>
<keyword evidence="3" id="KW-0547">Nucleotide-binding</keyword>
<evidence type="ECO:0000259" key="6">
    <source>
        <dbReference type="PROSITE" id="PS50979"/>
    </source>
</evidence>
<dbReference type="EC" id="6.3.4.14" evidence="1"/>
<dbReference type="InterPro" id="IPR051602">
    <property type="entry name" value="ACC_Biotin_Carboxylase"/>
</dbReference>
<keyword evidence="2" id="KW-0436">Ligase</keyword>
<dbReference type="GO" id="GO:0004075">
    <property type="term" value="F:biotin carboxylase activity"/>
    <property type="evidence" value="ECO:0007669"/>
    <property type="project" value="UniProtKB-EC"/>
</dbReference>
<dbReference type="Gene3D" id="3.30.470.20">
    <property type="entry name" value="ATP-grasp fold, B domain"/>
    <property type="match status" value="1"/>
</dbReference>
<organism evidence="7 8">
    <name type="scientific">Pseudomonas marginalis pv. marginalis</name>
    <dbReference type="NCBI Taxonomy" id="97473"/>
    <lineage>
        <taxon>Bacteria</taxon>
        <taxon>Pseudomonadati</taxon>
        <taxon>Pseudomonadota</taxon>
        <taxon>Gammaproteobacteria</taxon>
        <taxon>Pseudomonadales</taxon>
        <taxon>Pseudomonadaceae</taxon>
        <taxon>Pseudomonas</taxon>
    </lineage>
</organism>
<dbReference type="InterPro" id="IPR005482">
    <property type="entry name" value="Biotin_COase_C"/>
</dbReference>
<dbReference type="InterPro" id="IPR011054">
    <property type="entry name" value="Rudment_hybrid_motif"/>
</dbReference>
<comment type="caution">
    <text evidence="7">The sequence shown here is derived from an EMBL/GenBank/DDBJ whole genome shotgun (WGS) entry which is preliminary data.</text>
</comment>
<evidence type="ECO:0000256" key="2">
    <source>
        <dbReference type="ARBA" id="ARBA00022598"/>
    </source>
</evidence>
<protein>
    <recommendedName>
        <fullName evidence="1">biotin carboxylase</fullName>
        <ecNumber evidence="1">6.3.4.14</ecNumber>
    </recommendedName>
</protein>
<evidence type="ECO:0000256" key="3">
    <source>
        <dbReference type="ARBA" id="ARBA00022741"/>
    </source>
</evidence>
<evidence type="ECO:0000256" key="5">
    <source>
        <dbReference type="ARBA" id="ARBA00048600"/>
    </source>
</evidence>
<dbReference type="PANTHER" id="PTHR48095">
    <property type="entry name" value="PYRUVATE CARBOXYLASE SUBUNIT A"/>
    <property type="match status" value="1"/>
</dbReference>
<gene>
    <name evidence="7" type="ORF">ALQ29_01447</name>
</gene>
<feature type="domain" description="Biotin carboxylation" evidence="6">
    <location>
        <begin position="1"/>
        <end position="69"/>
    </location>
</feature>
<name>A0A3M4AC91_PSEMA</name>
<evidence type="ECO:0000313" key="7">
    <source>
        <dbReference type="EMBL" id="RMP04050.1"/>
    </source>
</evidence>
<evidence type="ECO:0000256" key="1">
    <source>
        <dbReference type="ARBA" id="ARBA00013263"/>
    </source>
</evidence>
<dbReference type="InterPro" id="IPR011764">
    <property type="entry name" value="Biotin_carboxylation_dom"/>
</dbReference>
<evidence type="ECO:0000256" key="4">
    <source>
        <dbReference type="ARBA" id="ARBA00022840"/>
    </source>
</evidence>
<comment type="catalytic activity">
    <reaction evidence="5">
        <text>N(6)-biotinyl-L-lysyl-[protein] + hydrogencarbonate + ATP = N(6)-carboxybiotinyl-L-lysyl-[protein] + ADP + phosphate + H(+)</text>
        <dbReference type="Rhea" id="RHEA:13501"/>
        <dbReference type="Rhea" id="RHEA-COMP:10505"/>
        <dbReference type="Rhea" id="RHEA-COMP:10506"/>
        <dbReference type="ChEBI" id="CHEBI:15378"/>
        <dbReference type="ChEBI" id="CHEBI:17544"/>
        <dbReference type="ChEBI" id="CHEBI:30616"/>
        <dbReference type="ChEBI" id="CHEBI:43474"/>
        <dbReference type="ChEBI" id="CHEBI:83144"/>
        <dbReference type="ChEBI" id="CHEBI:83145"/>
        <dbReference type="ChEBI" id="CHEBI:456216"/>
        <dbReference type="EC" id="6.3.4.14"/>
    </reaction>
</comment>
<dbReference type="SMART" id="SM00878">
    <property type="entry name" value="Biotin_carb_C"/>
    <property type="match status" value="1"/>
</dbReference>
<sequence>VPSNYDSLIGKLITWGATRDEAMARMRNALDEIVVDGIKTNIPLHRDLVRDEGFCEGGVNIHYLEHKLANQ</sequence>
<dbReference type="Proteomes" id="UP000276587">
    <property type="component" value="Unassembled WGS sequence"/>
</dbReference>
<proteinExistence type="predicted"/>
<accession>A0A3M4AC91</accession>
<dbReference type="AlphaFoldDB" id="A0A3M4AC91"/>
<dbReference type="PANTHER" id="PTHR48095:SF2">
    <property type="entry name" value="BIOTIN CARBOXYLASE, CHLOROPLASTIC"/>
    <property type="match status" value="1"/>
</dbReference>